<keyword evidence="1" id="KW-0597">Phosphoprotein</keyword>
<dbReference type="Gene3D" id="2.40.50.1020">
    <property type="entry name" value="LytTr DNA-binding domain"/>
    <property type="match status" value="1"/>
</dbReference>
<evidence type="ECO:0000313" key="4">
    <source>
        <dbReference type="EMBL" id="MEO3691200.1"/>
    </source>
</evidence>
<dbReference type="PANTHER" id="PTHR37299:SF1">
    <property type="entry name" value="STAGE 0 SPORULATION PROTEIN A HOMOLOG"/>
    <property type="match status" value="1"/>
</dbReference>
<protein>
    <submittedName>
        <fullName evidence="4">LytTR family DNA-binding domain-containing protein</fullName>
    </submittedName>
</protein>
<name>A0ABV0G0F7_9BURK</name>
<gene>
    <name evidence="4" type="ORF">ABDJ85_06930</name>
</gene>
<sequence>MTITALIAEDEALLAEALRAELGVLWPELDVVGIAPHGAAAVEMALQQRPQVCLLDIRMPGMTGLEAAAAITEDWPLDAGSPPLFVFVTAYDQYAVQAFERAAVDYVLKPVQTERLRATVQRLQAALATRAPAADALAASVETLRALLSATPVAEVSQRLRVVQVAHGSAVLMLPVEEIDFFEAADKYVRLTHQGREHLIRMSLRELLPRLDPDRFWQIHRGCIVRVDAVERAERDESGHVTLHLRGRPERLAVSRMYAGLFKGL</sequence>
<dbReference type="SMART" id="SM00448">
    <property type="entry name" value="REC"/>
    <property type="match status" value="1"/>
</dbReference>
<accession>A0ABV0G0F7</accession>
<dbReference type="PROSITE" id="PS50110">
    <property type="entry name" value="RESPONSE_REGULATORY"/>
    <property type="match status" value="1"/>
</dbReference>
<dbReference type="PROSITE" id="PS50930">
    <property type="entry name" value="HTH_LYTTR"/>
    <property type="match status" value="1"/>
</dbReference>
<dbReference type="Proteomes" id="UP001495147">
    <property type="component" value="Unassembled WGS sequence"/>
</dbReference>
<dbReference type="Pfam" id="PF04397">
    <property type="entry name" value="LytTR"/>
    <property type="match status" value="1"/>
</dbReference>
<organism evidence="4 5">
    <name type="scientific">Roseateles paludis</name>
    <dbReference type="NCBI Taxonomy" id="3145238"/>
    <lineage>
        <taxon>Bacteria</taxon>
        <taxon>Pseudomonadati</taxon>
        <taxon>Pseudomonadota</taxon>
        <taxon>Betaproteobacteria</taxon>
        <taxon>Burkholderiales</taxon>
        <taxon>Sphaerotilaceae</taxon>
        <taxon>Roseateles</taxon>
    </lineage>
</organism>
<dbReference type="InterPro" id="IPR011006">
    <property type="entry name" value="CheY-like_superfamily"/>
</dbReference>
<dbReference type="InterPro" id="IPR007492">
    <property type="entry name" value="LytTR_DNA-bd_dom"/>
</dbReference>
<dbReference type="EMBL" id="JBDPZD010000002">
    <property type="protein sequence ID" value="MEO3691200.1"/>
    <property type="molecule type" value="Genomic_DNA"/>
</dbReference>
<feature type="domain" description="Response regulatory" evidence="2">
    <location>
        <begin position="4"/>
        <end position="124"/>
    </location>
</feature>
<dbReference type="InterPro" id="IPR046947">
    <property type="entry name" value="LytR-like"/>
</dbReference>
<dbReference type="SMART" id="SM00850">
    <property type="entry name" value="LytTR"/>
    <property type="match status" value="1"/>
</dbReference>
<comment type="caution">
    <text evidence="4">The sequence shown here is derived from an EMBL/GenBank/DDBJ whole genome shotgun (WGS) entry which is preliminary data.</text>
</comment>
<feature type="domain" description="HTH LytTR-type" evidence="3">
    <location>
        <begin position="168"/>
        <end position="265"/>
    </location>
</feature>
<keyword evidence="5" id="KW-1185">Reference proteome</keyword>
<evidence type="ECO:0000256" key="1">
    <source>
        <dbReference type="PROSITE-ProRule" id="PRU00169"/>
    </source>
</evidence>
<reference evidence="4 5" key="1">
    <citation type="submission" date="2024-05" db="EMBL/GenBank/DDBJ databases">
        <title>Roseateles sp. DJS-2-20 16S ribosomal RNA gene Genome sequencing and assembly.</title>
        <authorList>
            <person name="Woo H."/>
        </authorList>
    </citation>
    <scope>NUCLEOTIDE SEQUENCE [LARGE SCALE GENOMIC DNA]</scope>
    <source>
        <strain evidence="4 5">DJS-2-20</strain>
    </source>
</reference>
<dbReference type="GO" id="GO:0003677">
    <property type="term" value="F:DNA binding"/>
    <property type="evidence" value="ECO:0007669"/>
    <property type="project" value="UniProtKB-KW"/>
</dbReference>
<dbReference type="Pfam" id="PF00072">
    <property type="entry name" value="Response_reg"/>
    <property type="match status" value="1"/>
</dbReference>
<keyword evidence="4" id="KW-0238">DNA-binding</keyword>
<dbReference type="SUPFAM" id="SSF52172">
    <property type="entry name" value="CheY-like"/>
    <property type="match status" value="1"/>
</dbReference>
<dbReference type="RefSeq" id="WP_347704043.1">
    <property type="nucleotide sequence ID" value="NZ_JBDPZD010000002.1"/>
</dbReference>
<evidence type="ECO:0000259" key="2">
    <source>
        <dbReference type="PROSITE" id="PS50110"/>
    </source>
</evidence>
<dbReference type="Gene3D" id="3.40.50.2300">
    <property type="match status" value="1"/>
</dbReference>
<dbReference type="InterPro" id="IPR001789">
    <property type="entry name" value="Sig_transdc_resp-reg_receiver"/>
</dbReference>
<proteinExistence type="predicted"/>
<dbReference type="PANTHER" id="PTHR37299">
    <property type="entry name" value="TRANSCRIPTIONAL REGULATOR-RELATED"/>
    <property type="match status" value="1"/>
</dbReference>
<evidence type="ECO:0000259" key="3">
    <source>
        <dbReference type="PROSITE" id="PS50930"/>
    </source>
</evidence>
<evidence type="ECO:0000313" key="5">
    <source>
        <dbReference type="Proteomes" id="UP001495147"/>
    </source>
</evidence>
<feature type="modified residue" description="4-aspartylphosphate" evidence="1">
    <location>
        <position position="56"/>
    </location>
</feature>